<feature type="transmembrane region" description="Helical" evidence="5">
    <location>
        <begin position="346"/>
        <end position="364"/>
    </location>
</feature>
<dbReference type="Pfam" id="PF12698">
    <property type="entry name" value="ABC2_membrane_3"/>
    <property type="match status" value="1"/>
</dbReference>
<feature type="transmembrane region" description="Helical" evidence="5">
    <location>
        <begin position="321"/>
        <end position="339"/>
    </location>
</feature>
<keyword evidence="4 5" id="KW-0472">Membrane</keyword>
<dbReference type="InterPro" id="IPR013525">
    <property type="entry name" value="ABC2_TM"/>
</dbReference>
<feature type="transmembrane region" description="Helical" evidence="5">
    <location>
        <begin position="282"/>
        <end position="315"/>
    </location>
</feature>
<dbReference type="GO" id="GO:0140359">
    <property type="term" value="F:ABC-type transporter activity"/>
    <property type="evidence" value="ECO:0007669"/>
    <property type="project" value="InterPro"/>
</dbReference>
<evidence type="ECO:0000256" key="5">
    <source>
        <dbReference type="SAM" id="Phobius"/>
    </source>
</evidence>
<evidence type="ECO:0000259" key="6">
    <source>
        <dbReference type="Pfam" id="PF12698"/>
    </source>
</evidence>
<dbReference type="PANTHER" id="PTHR43471">
    <property type="entry name" value="ABC TRANSPORTER PERMEASE"/>
    <property type="match status" value="1"/>
</dbReference>
<feature type="domain" description="ABC-2 type transporter transmembrane" evidence="6">
    <location>
        <begin position="29"/>
        <end position="388"/>
    </location>
</feature>
<feature type="transmembrane region" description="Helical" evidence="5">
    <location>
        <begin position="189"/>
        <end position="211"/>
    </location>
</feature>
<sequence length="404" mass="45365">MPLWYWLKIMKRISVILKKELLDTFRDRRTLLIMIVVPIILMPIAIIGFGKFVEGQQKSVSQEKKRVAITYENADLKKAFKSDKTIALKISKKPLDDLRKKKAEAALIIDKNFKNKLQNNRAINVKVWTDQTNPSSVSAGQNIVFVLSNFSQSVRIKRLAKLKIDPQVLNPLNINTGNIASKNKMGGQFLSFLMPMMIVTWAIIGGLYTAIDLSAGEKERKSLEALLMTPASRVEIVLGKFLAVLFVSVTTIIFAVTSLYWSLKKFPIEVMEMSSGSLNFSLSIEASIALLALAVLIAAMFSAVMLALCIFARSFKEGQNYLTALYTIALVPIAVISITPKLDVNWLMLMAPVINVIVVFKELFLNDFNVFHYSVTFLSTLLYALLAIFATTRIFSSEKVMFRQ</sequence>
<comment type="caution">
    <text evidence="7">The sequence shown here is derived from an EMBL/GenBank/DDBJ whole genome shotgun (WGS) entry which is preliminary data.</text>
</comment>
<evidence type="ECO:0000256" key="3">
    <source>
        <dbReference type="ARBA" id="ARBA00022989"/>
    </source>
</evidence>
<feature type="transmembrane region" description="Helical" evidence="5">
    <location>
        <begin position="236"/>
        <end position="261"/>
    </location>
</feature>
<dbReference type="GO" id="GO:0016020">
    <property type="term" value="C:membrane"/>
    <property type="evidence" value="ECO:0007669"/>
    <property type="project" value="UniProtKB-SubCell"/>
</dbReference>
<dbReference type="EMBL" id="LAZR01002516">
    <property type="protein sequence ID" value="KKN29025.1"/>
    <property type="molecule type" value="Genomic_DNA"/>
</dbReference>
<dbReference type="PANTHER" id="PTHR43471:SF3">
    <property type="entry name" value="ABC TRANSPORTER PERMEASE PROTEIN NATB"/>
    <property type="match status" value="1"/>
</dbReference>
<accession>A0A0F9PB12</accession>
<keyword evidence="2 5" id="KW-0812">Transmembrane</keyword>
<evidence type="ECO:0000313" key="7">
    <source>
        <dbReference type="EMBL" id="KKN29025.1"/>
    </source>
</evidence>
<reference evidence="7" key="1">
    <citation type="journal article" date="2015" name="Nature">
        <title>Complex archaea that bridge the gap between prokaryotes and eukaryotes.</title>
        <authorList>
            <person name="Spang A."/>
            <person name="Saw J.H."/>
            <person name="Jorgensen S.L."/>
            <person name="Zaremba-Niedzwiedzka K."/>
            <person name="Martijn J."/>
            <person name="Lind A.E."/>
            <person name="van Eijk R."/>
            <person name="Schleper C."/>
            <person name="Guy L."/>
            <person name="Ettema T.J."/>
        </authorList>
    </citation>
    <scope>NUCLEOTIDE SEQUENCE</scope>
</reference>
<dbReference type="AlphaFoldDB" id="A0A0F9PB12"/>
<dbReference type="Gene3D" id="3.40.1710.10">
    <property type="entry name" value="abc type-2 transporter like domain"/>
    <property type="match status" value="1"/>
</dbReference>
<evidence type="ECO:0000256" key="2">
    <source>
        <dbReference type="ARBA" id="ARBA00022692"/>
    </source>
</evidence>
<feature type="transmembrane region" description="Helical" evidence="5">
    <location>
        <begin position="31"/>
        <end position="53"/>
    </location>
</feature>
<evidence type="ECO:0000256" key="4">
    <source>
        <dbReference type="ARBA" id="ARBA00023136"/>
    </source>
</evidence>
<name>A0A0F9PB12_9ZZZZ</name>
<keyword evidence="3 5" id="KW-1133">Transmembrane helix</keyword>
<evidence type="ECO:0000256" key="1">
    <source>
        <dbReference type="ARBA" id="ARBA00004141"/>
    </source>
</evidence>
<proteinExistence type="predicted"/>
<organism evidence="7">
    <name type="scientific">marine sediment metagenome</name>
    <dbReference type="NCBI Taxonomy" id="412755"/>
    <lineage>
        <taxon>unclassified sequences</taxon>
        <taxon>metagenomes</taxon>
        <taxon>ecological metagenomes</taxon>
    </lineage>
</organism>
<feature type="transmembrane region" description="Helical" evidence="5">
    <location>
        <begin position="370"/>
        <end position="395"/>
    </location>
</feature>
<comment type="subcellular location">
    <subcellularLocation>
        <location evidence="1">Membrane</location>
        <topology evidence="1">Multi-pass membrane protein</topology>
    </subcellularLocation>
</comment>
<gene>
    <name evidence="7" type="ORF">LCGC14_0848260</name>
</gene>
<protein>
    <recommendedName>
        <fullName evidence="6">ABC-2 type transporter transmembrane domain-containing protein</fullName>
    </recommendedName>
</protein>